<dbReference type="VEuPathDB" id="CryptoDB:Vbra_1937"/>
<proteinExistence type="predicted"/>
<protein>
    <submittedName>
        <fullName evidence="2">Uncharacterized protein</fullName>
    </submittedName>
</protein>
<evidence type="ECO:0000313" key="2">
    <source>
        <dbReference type="EMBL" id="CEL92727.1"/>
    </source>
</evidence>
<dbReference type="InParanoid" id="A0A0G4EBQ2"/>
<evidence type="ECO:0000256" key="1">
    <source>
        <dbReference type="SAM" id="MobiDB-lite"/>
    </source>
</evidence>
<sequence>MDDSLEDLGIANLFDEPKEAQNQSRSGGIRRAAPAQDIGGASAEPRAKRPRIDATSPNRAVGREGAEGAAVSVSGRRRSPNIRMLGNVTDAQLHALDRGELIELLRSAIQQHDDIKDLVHSAYEKKLAVIRAEQAADSSSG</sequence>
<dbReference type="AlphaFoldDB" id="A0A0G4EBQ2"/>
<keyword evidence="3" id="KW-1185">Reference proteome</keyword>
<dbReference type="Proteomes" id="UP000041254">
    <property type="component" value="Unassembled WGS sequence"/>
</dbReference>
<gene>
    <name evidence="2" type="ORF">Vbra_1937</name>
</gene>
<dbReference type="EMBL" id="CDMY01000104">
    <property type="protein sequence ID" value="CEL92727.1"/>
    <property type="molecule type" value="Genomic_DNA"/>
</dbReference>
<accession>A0A0G4EBQ2</accession>
<reference evidence="2 3" key="1">
    <citation type="submission" date="2014-11" db="EMBL/GenBank/DDBJ databases">
        <authorList>
            <person name="Zhu J."/>
            <person name="Qi W."/>
            <person name="Song R."/>
        </authorList>
    </citation>
    <scope>NUCLEOTIDE SEQUENCE [LARGE SCALE GENOMIC DNA]</scope>
</reference>
<organism evidence="2 3">
    <name type="scientific">Vitrella brassicaformis (strain CCMP3155)</name>
    <dbReference type="NCBI Taxonomy" id="1169540"/>
    <lineage>
        <taxon>Eukaryota</taxon>
        <taxon>Sar</taxon>
        <taxon>Alveolata</taxon>
        <taxon>Colpodellida</taxon>
        <taxon>Vitrellaceae</taxon>
        <taxon>Vitrella</taxon>
    </lineage>
</organism>
<evidence type="ECO:0000313" key="3">
    <source>
        <dbReference type="Proteomes" id="UP000041254"/>
    </source>
</evidence>
<feature type="region of interest" description="Disordered" evidence="1">
    <location>
        <begin position="1"/>
        <end position="79"/>
    </location>
</feature>
<name>A0A0G4EBQ2_VITBC</name>